<feature type="transmembrane region" description="Helical" evidence="6">
    <location>
        <begin position="229"/>
        <end position="246"/>
    </location>
</feature>
<dbReference type="EMBL" id="LFJN01000002">
    <property type="protein sequence ID" value="KPI44917.1"/>
    <property type="molecule type" value="Genomic_DNA"/>
</dbReference>
<dbReference type="RefSeq" id="XP_018004880.1">
    <property type="nucleotide sequence ID" value="XM_018142740.1"/>
</dbReference>
<dbReference type="PANTHER" id="PTHR45649:SF8">
    <property type="entry name" value="PERMEASE, PUTATIVE-RELATED"/>
    <property type="match status" value="1"/>
</dbReference>
<dbReference type="OrthoDB" id="3257095at2759"/>
<evidence type="ECO:0000313" key="7">
    <source>
        <dbReference type="EMBL" id="KPI44917.1"/>
    </source>
</evidence>
<keyword evidence="3 6" id="KW-0812">Transmembrane</keyword>
<name>A0A0N1HGT1_9EURO</name>
<feature type="transmembrane region" description="Helical" evidence="6">
    <location>
        <begin position="196"/>
        <end position="217"/>
    </location>
</feature>
<evidence type="ECO:0000256" key="3">
    <source>
        <dbReference type="ARBA" id="ARBA00022692"/>
    </source>
</evidence>
<dbReference type="GeneID" id="28734620"/>
<gene>
    <name evidence="7" type="ORF">AB675_2745</name>
</gene>
<evidence type="ECO:0000256" key="1">
    <source>
        <dbReference type="ARBA" id="ARBA00004141"/>
    </source>
</evidence>
<feature type="transmembrane region" description="Helical" evidence="6">
    <location>
        <begin position="434"/>
        <end position="455"/>
    </location>
</feature>
<keyword evidence="8" id="KW-1185">Reference proteome</keyword>
<organism evidence="7 8">
    <name type="scientific">Cyphellophora attinorum</name>
    <dbReference type="NCBI Taxonomy" id="1664694"/>
    <lineage>
        <taxon>Eukaryota</taxon>
        <taxon>Fungi</taxon>
        <taxon>Dikarya</taxon>
        <taxon>Ascomycota</taxon>
        <taxon>Pezizomycotina</taxon>
        <taxon>Eurotiomycetes</taxon>
        <taxon>Chaetothyriomycetidae</taxon>
        <taxon>Chaetothyriales</taxon>
        <taxon>Cyphellophoraceae</taxon>
        <taxon>Cyphellophora</taxon>
    </lineage>
</organism>
<dbReference type="STRING" id="1664694.A0A0N1HGT1"/>
<evidence type="ECO:0000256" key="6">
    <source>
        <dbReference type="SAM" id="Phobius"/>
    </source>
</evidence>
<dbReference type="PIRSF" id="PIRSF006060">
    <property type="entry name" value="AA_transporter"/>
    <property type="match status" value="1"/>
</dbReference>
<dbReference type="Pfam" id="PF13520">
    <property type="entry name" value="AA_permease_2"/>
    <property type="match status" value="1"/>
</dbReference>
<dbReference type="GO" id="GO:0022857">
    <property type="term" value="F:transmembrane transporter activity"/>
    <property type="evidence" value="ECO:0007669"/>
    <property type="project" value="InterPro"/>
</dbReference>
<dbReference type="GO" id="GO:0016020">
    <property type="term" value="C:membrane"/>
    <property type="evidence" value="ECO:0007669"/>
    <property type="project" value="UniProtKB-SubCell"/>
</dbReference>
<feature type="transmembrane region" description="Helical" evidence="6">
    <location>
        <begin position="156"/>
        <end position="184"/>
    </location>
</feature>
<keyword evidence="5 6" id="KW-0472">Membrane</keyword>
<feature type="transmembrane region" description="Helical" evidence="6">
    <location>
        <begin position="266"/>
        <end position="286"/>
    </location>
</feature>
<dbReference type="AlphaFoldDB" id="A0A0N1HGT1"/>
<feature type="transmembrane region" description="Helical" evidence="6">
    <location>
        <begin position="358"/>
        <end position="385"/>
    </location>
</feature>
<evidence type="ECO:0000256" key="4">
    <source>
        <dbReference type="ARBA" id="ARBA00022989"/>
    </source>
</evidence>
<feature type="transmembrane region" description="Helical" evidence="6">
    <location>
        <begin position="74"/>
        <end position="99"/>
    </location>
</feature>
<keyword evidence="2" id="KW-0813">Transport</keyword>
<dbReference type="VEuPathDB" id="FungiDB:AB675_2745"/>
<comment type="subcellular location">
    <subcellularLocation>
        <location evidence="1">Membrane</location>
        <topology evidence="1">Multi-pass membrane protein</topology>
    </subcellularLocation>
</comment>
<dbReference type="Proteomes" id="UP000038010">
    <property type="component" value="Unassembled WGS sequence"/>
</dbReference>
<keyword evidence="4 6" id="KW-1133">Transmembrane helix</keyword>
<evidence type="ECO:0000313" key="8">
    <source>
        <dbReference type="Proteomes" id="UP000038010"/>
    </source>
</evidence>
<dbReference type="InterPro" id="IPR002293">
    <property type="entry name" value="AA/rel_permease1"/>
</dbReference>
<dbReference type="Gene3D" id="1.20.1740.10">
    <property type="entry name" value="Amino acid/polyamine transporter I"/>
    <property type="match status" value="1"/>
</dbReference>
<evidence type="ECO:0000256" key="2">
    <source>
        <dbReference type="ARBA" id="ARBA00022448"/>
    </source>
</evidence>
<evidence type="ECO:0000256" key="5">
    <source>
        <dbReference type="ARBA" id="ARBA00023136"/>
    </source>
</evidence>
<feature type="transmembrane region" description="Helical" evidence="6">
    <location>
        <begin position="306"/>
        <end position="327"/>
    </location>
</feature>
<feature type="transmembrane region" description="Helical" evidence="6">
    <location>
        <begin position="111"/>
        <end position="135"/>
    </location>
</feature>
<proteinExistence type="predicted"/>
<reference evidence="7 8" key="1">
    <citation type="submission" date="2015-06" db="EMBL/GenBank/DDBJ databases">
        <title>Draft genome of the ant-associated black yeast Phialophora attae CBS 131958.</title>
        <authorList>
            <person name="Moreno L.F."/>
            <person name="Stielow B.J."/>
            <person name="de Hoog S."/>
            <person name="Vicente V.A."/>
            <person name="Weiss V.A."/>
            <person name="de Vries M."/>
            <person name="Cruz L.M."/>
            <person name="Souza E.M."/>
        </authorList>
    </citation>
    <scope>NUCLEOTIDE SEQUENCE [LARGE SCALE GENOMIC DNA]</scope>
    <source>
        <strain evidence="7 8">CBS 131958</strain>
    </source>
</reference>
<comment type="caution">
    <text evidence="7">The sequence shown here is derived from an EMBL/GenBank/DDBJ whole genome shotgun (WGS) entry which is preliminary data.</text>
</comment>
<feature type="transmembrane region" description="Helical" evidence="6">
    <location>
        <begin position="476"/>
        <end position="498"/>
    </location>
</feature>
<feature type="transmembrane region" description="Helical" evidence="6">
    <location>
        <begin position="406"/>
        <end position="428"/>
    </location>
</feature>
<sequence>MGSKERRPCIDLDLGPQNYLRWSLLPHHIILDMTTTDEITSASESTTSDHVVNEDVRNLESFGYKQELKRDFSFIGMLGFAWSVLTTWTALGGSLIAAINAGGPPVIIYSWIGVSFFSLFVAYSFAEICSAFPVAGGQYSWVAILTPPKWARLTSYLCGWFIVIGFLSAGAANGFIGASFVLGLAQIAHPDYTIERWHVCLVCYLVLMLAAAVNLWARPILDKLSKTMMVFNLTSFIVVITVILSIDNNKASAAFVFKDFVNNTGFSNSYASLLGILQAAFGMTGYDATAHMTEEMKNARKDAPRAIIWSVWIGAFSGFFFLIAAFFCIRNLDAIETTATGVPLIAIFQQATGSVGGAIGLTVLITVIALVSLCFLMAQSSRVVFSFARDHGLPFSKYISRVHPTLHVPHFSILTVLVVNMALMAIYFGSVTGFNTVLAFSTEGFYLSYIMPLFVRVWGRLQGRHDIDSAFSLGKWGMAFNLIGMAYLAFCVVVFNFPSVSPVNSENMNYASAAVGVAALIAAITWLTTGRKHFTGPQRGGILEGYGPRPSNDGHHVAAVLGKEEHLK</sequence>
<accession>A0A0N1HGT1</accession>
<protein>
    <submittedName>
        <fullName evidence="7">Choline transport protein</fullName>
    </submittedName>
</protein>
<feature type="transmembrane region" description="Helical" evidence="6">
    <location>
        <begin position="510"/>
        <end position="529"/>
    </location>
</feature>
<dbReference type="PANTHER" id="PTHR45649">
    <property type="entry name" value="AMINO-ACID PERMEASE BAT1"/>
    <property type="match status" value="1"/>
</dbReference>